<gene>
    <name evidence="1" type="ORF">NTA49_16560</name>
</gene>
<dbReference type="RefSeq" id="WP_258295922.1">
    <property type="nucleotide sequence ID" value="NZ_JANKJG010000016.1"/>
</dbReference>
<comment type="caution">
    <text evidence="1">The sequence shown here is derived from an EMBL/GenBank/DDBJ whole genome shotgun (WGS) entry which is preliminary data.</text>
</comment>
<proteinExistence type="predicted"/>
<evidence type="ECO:0000313" key="2">
    <source>
        <dbReference type="Proteomes" id="UP001165396"/>
    </source>
</evidence>
<dbReference type="Proteomes" id="UP001165396">
    <property type="component" value="Unassembled WGS sequence"/>
</dbReference>
<protein>
    <submittedName>
        <fullName evidence="1">Uncharacterized protein</fullName>
    </submittedName>
</protein>
<evidence type="ECO:0000313" key="1">
    <source>
        <dbReference type="EMBL" id="MCR8828152.1"/>
    </source>
</evidence>
<accession>A0ABT1Z4U2</accession>
<name>A0ABT1Z4U2_9RHOB</name>
<organism evidence="1 2">
    <name type="scientific">Pseudosulfitobacter koreensis</name>
    <dbReference type="NCBI Taxonomy" id="2968472"/>
    <lineage>
        <taxon>Bacteria</taxon>
        <taxon>Pseudomonadati</taxon>
        <taxon>Pseudomonadota</taxon>
        <taxon>Alphaproteobacteria</taxon>
        <taxon>Rhodobacterales</taxon>
        <taxon>Roseobacteraceae</taxon>
        <taxon>Pseudosulfitobacter</taxon>
    </lineage>
</organism>
<keyword evidence="2" id="KW-1185">Reference proteome</keyword>
<reference evidence="1" key="1">
    <citation type="submission" date="2022-07" db="EMBL/GenBank/DDBJ databases">
        <title>Pseudosulfitobacter sp. strain AP-MA-4, whole genome sequence.</title>
        <authorList>
            <person name="Jiang Y."/>
        </authorList>
    </citation>
    <scope>NUCLEOTIDE SEQUENCE</scope>
    <source>
        <strain evidence="1">AP-MA-4</strain>
    </source>
</reference>
<sequence length="52" mass="6098">MSEALQKPFEHGAQWVRADFHLHTRADKEFRYDGDADRFVASYVEVLISTQK</sequence>
<dbReference type="EMBL" id="JANKJG010000016">
    <property type="protein sequence ID" value="MCR8828152.1"/>
    <property type="molecule type" value="Genomic_DNA"/>
</dbReference>